<dbReference type="eggNOG" id="COG1235">
    <property type="taxonomic scope" value="Bacteria"/>
</dbReference>
<dbReference type="Gene3D" id="3.60.15.10">
    <property type="entry name" value="Ribonuclease Z/Hydroxyacylglutathione hydrolase-like"/>
    <property type="match status" value="1"/>
</dbReference>
<evidence type="ECO:0000313" key="4">
    <source>
        <dbReference type="Proteomes" id="UP000064844"/>
    </source>
</evidence>
<dbReference type="Proteomes" id="UP000064844">
    <property type="component" value="Chromosome"/>
</dbReference>
<reference evidence="2 4" key="1">
    <citation type="journal article" date="2015" name="Nat. Commun.">
        <title>Production of butyrate from lysine and the Amadori product fructoselysine by a human gut commensal.</title>
        <authorList>
            <person name="Bui T.P."/>
            <person name="Ritari J."/>
            <person name="Boeren S."/>
            <person name="de Waard P."/>
            <person name="Plugge C.M."/>
            <person name="de Vos W.M."/>
        </authorList>
    </citation>
    <scope>NUCLEOTIDE SEQUENCE [LARGE SCALE GENOMIC DNA]</scope>
    <source>
        <strain evidence="2 4">AF211</strain>
    </source>
</reference>
<keyword evidence="4" id="KW-1185">Reference proteome</keyword>
<dbReference type="Proteomes" id="UP000245778">
    <property type="component" value="Unassembled WGS sequence"/>
</dbReference>
<dbReference type="GeneID" id="93230293"/>
<dbReference type="InterPro" id="IPR052533">
    <property type="entry name" value="WalJ/YycJ-like"/>
</dbReference>
<dbReference type="KEGG" id="ibu:IB211_02910"/>
<dbReference type="STRING" id="1297617.IB211_02910"/>
<dbReference type="EMBL" id="QEKK01000008">
    <property type="protein sequence ID" value="PVY47691.1"/>
    <property type="molecule type" value="Genomic_DNA"/>
</dbReference>
<evidence type="ECO:0000259" key="1">
    <source>
        <dbReference type="SMART" id="SM00849"/>
    </source>
</evidence>
<accession>A0A0S2W7H5</accession>
<sequence length="261" mass="27100">MLTLTTLASGSSGNCILLSGGGEHILIDAGISCRRICRSLRALGVEPESLSGVLITHEHTDHISGLATLTKQFRLPVYASPGTARQLCYRIAALEDVLHACAPGGSFTLGSLDVETFPTLHDAAEPMGYAVSCGEQKAAVVTDLGFVTDQVRAGMAGAGLVVVECNHDPDWVASSSYPYALKRRILGDHGHLSNEAGGALARDAVAHGARAVVLAHLSSENNTPEHARAAVERILFACGALADGVTLAVAPRSEPGPTYAL</sequence>
<dbReference type="SMART" id="SM00849">
    <property type="entry name" value="Lactamase_B"/>
    <property type="match status" value="1"/>
</dbReference>
<proteinExistence type="predicted"/>
<dbReference type="SUPFAM" id="SSF56281">
    <property type="entry name" value="Metallo-hydrolase/oxidoreductase"/>
    <property type="match status" value="1"/>
</dbReference>
<feature type="domain" description="Metallo-beta-lactamase" evidence="1">
    <location>
        <begin position="12"/>
        <end position="189"/>
    </location>
</feature>
<reference evidence="4" key="2">
    <citation type="submission" date="2015-04" db="EMBL/GenBank/DDBJ databases">
        <title>A butyrogenic pathway from the amino acid lysine in a human gut commensal.</title>
        <authorList>
            <person name="de Vos W.M."/>
            <person name="Bui N.T.P."/>
            <person name="Plugge C.M."/>
            <person name="Ritari J."/>
        </authorList>
    </citation>
    <scope>NUCLEOTIDE SEQUENCE [LARGE SCALE GENOMIC DNA]</scope>
    <source>
        <strain evidence="4">AF211</strain>
    </source>
</reference>
<name>A0A0S2W7H5_9FIRM</name>
<gene>
    <name evidence="3" type="ORF">C7373_10851</name>
    <name evidence="2" type="ORF">IB211_02910</name>
</gene>
<evidence type="ECO:0000313" key="5">
    <source>
        <dbReference type="Proteomes" id="UP000245778"/>
    </source>
</evidence>
<protein>
    <submittedName>
        <fullName evidence="3">Phosphoribosyl 1,2-cyclic phosphodiesterase</fullName>
    </submittedName>
    <submittedName>
        <fullName evidence="2">Zn-dependent hydrolase (Beta-lactamase superfamily)</fullName>
    </submittedName>
</protein>
<organism evidence="2 4">
    <name type="scientific">Intestinimonas butyriciproducens</name>
    <dbReference type="NCBI Taxonomy" id="1297617"/>
    <lineage>
        <taxon>Bacteria</taxon>
        <taxon>Bacillati</taxon>
        <taxon>Bacillota</taxon>
        <taxon>Clostridia</taxon>
        <taxon>Eubacteriales</taxon>
        <taxon>Intestinimonas</taxon>
    </lineage>
</organism>
<dbReference type="Pfam" id="PF12706">
    <property type="entry name" value="Lactamase_B_2"/>
    <property type="match status" value="1"/>
</dbReference>
<dbReference type="InterPro" id="IPR036866">
    <property type="entry name" value="RibonucZ/Hydroxyglut_hydro"/>
</dbReference>
<evidence type="ECO:0000313" key="3">
    <source>
        <dbReference type="EMBL" id="PVY47691.1"/>
    </source>
</evidence>
<dbReference type="GO" id="GO:0016787">
    <property type="term" value="F:hydrolase activity"/>
    <property type="evidence" value="ECO:0007669"/>
    <property type="project" value="UniProtKB-KW"/>
</dbReference>
<dbReference type="InterPro" id="IPR001279">
    <property type="entry name" value="Metallo-B-lactamas"/>
</dbReference>
<dbReference type="RefSeq" id="WP_058118430.1">
    <property type="nucleotide sequence ID" value="NZ_CAUFHD010000017.1"/>
</dbReference>
<reference evidence="3 5" key="3">
    <citation type="submission" date="2018-04" db="EMBL/GenBank/DDBJ databases">
        <title>Genomic Encyclopedia of Type Strains, Phase IV (KMG-IV): sequencing the most valuable type-strain genomes for metagenomic binning, comparative biology and taxonomic classification.</title>
        <authorList>
            <person name="Goeker M."/>
        </authorList>
    </citation>
    <scope>NUCLEOTIDE SEQUENCE [LARGE SCALE GENOMIC DNA]</scope>
    <source>
        <strain evidence="3 5">DSM 26588</strain>
    </source>
</reference>
<evidence type="ECO:0000313" key="2">
    <source>
        <dbReference type="EMBL" id="ALP95301.1"/>
    </source>
</evidence>
<keyword evidence="2" id="KW-0378">Hydrolase</keyword>
<dbReference type="OrthoDB" id="9781189at2"/>
<dbReference type="EMBL" id="CP011307">
    <property type="protein sequence ID" value="ALP95301.1"/>
    <property type="molecule type" value="Genomic_DNA"/>
</dbReference>
<dbReference type="PANTHER" id="PTHR47619">
    <property type="entry name" value="METALLO-HYDROLASE YYCJ-RELATED"/>
    <property type="match status" value="1"/>
</dbReference>
<dbReference type="PANTHER" id="PTHR47619:SF1">
    <property type="entry name" value="EXODEOXYRIBONUCLEASE WALJ"/>
    <property type="match status" value="1"/>
</dbReference>
<dbReference type="AlphaFoldDB" id="A0A0S2W7H5"/>